<evidence type="ECO:0000313" key="2">
    <source>
        <dbReference type="Proteomes" id="UP000016856"/>
    </source>
</evidence>
<dbReference type="PATRIC" id="fig|1388761.3.peg.2296"/>
<dbReference type="Proteomes" id="UP000016856">
    <property type="component" value="Unassembled WGS sequence"/>
</dbReference>
<gene>
    <name evidence="1" type="ORF">O163_11405</name>
</gene>
<comment type="caution">
    <text evidence="1">The sequence shown here is derived from an EMBL/GenBank/DDBJ whole genome shotgun (WGS) entry which is preliminary data.</text>
</comment>
<protein>
    <submittedName>
        <fullName evidence="1">Uncharacterized protein</fullName>
    </submittedName>
</protein>
<dbReference type="EMBL" id="AXDC01000036">
    <property type="protein sequence ID" value="ERM91231.1"/>
    <property type="molecule type" value="Genomic_DNA"/>
</dbReference>
<accession>U5CQK3</accession>
<name>U5CQK3_CALSX</name>
<reference evidence="1 2" key="1">
    <citation type="journal article" date="2013" name="Genome Announc.">
        <title>Draft Genome Sequence of an Anaerobic and Extremophilic Bacterium, Caldanaerobacter yonseiensis, Isolated from a Geothermal Hot Stream.</title>
        <authorList>
            <person name="Lee S.J."/>
            <person name="Lee Y.J."/>
            <person name="Park G.S."/>
            <person name="Kim B.C."/>
            <person name="Lee S.J."/>
            <person name="Shin J.H."/>
            <person name="Lee D.W."/>
        </authorList>
    </citation>
    <scope>NUCLEOTIDE SEQUENCE [LARGE SCALE GENOMIC DNA]</scope>
    <source>
        <strain evidence="1 2">KB-1</strain>
    </source>
</reference>
<evidence type="ECO:0000313" key="1">
    <source>
        <dbReference type="EMBL" id="ERM91231.1"/>
    </source>
</evidence>
<organism evidence="1 2">
    <name type="scientific">Caldanaerobacter subterraneus subsp. yonseiensis KB-1</name>
    <dbReference type="NCBI Taxonomy" id="1388761"/>
    <lineage>
        <taxon>Bacteria</taxon>
        <taxon>Bacillati</taxon>
        <taxon>Bacillota</taxon>
        <taxon>Clostridia</taxon>
        <taxon>Thermoanaerobacterales</taxon>
        <taxon>Thermoanaerobacteraceae</taxon>
        <taxon>Caldanaerobacter</taxon>
    </lineage>
</organism>
<sequence length="67" mass="8196">MEAVKLKKNKILRRLKTVPKRKIKNVRVKKVREFIPIIRYSELGIPTINSSWKTLREMYREEKWDIV</sequence>
<dbReference type="AlphaFoldDB" id="U5CQK3"/>
<proteinExistence type="predicted"/>